<sequence length="208" mass="23062">MTTPLPPIDPERVAAAHRAVRGDDSIQFDFPWIAPEPDNSIPWLEAVGRAISAFFQRLGPFWEVVFWAMAALVVAMLVLSLWPPARAWLAGLRVREQADPEAAQWTPQASAARALLQEAETLAEAGRYDEAVRLLLHRSIEDIERWRSGLVHRSSTARDIAGSQALPGGARALFGRLVSLTERGLFARRPLAAADWTEARDAYRGFTL</sequence>
<proteinExistence type="predicted"/>
<dbReference type="EMBL" id="SWKR01000001">
    <property type="protein sequence ID" value="TKD53375.1"/>
    <property type="molecule type" value="Genomic_DNA"/>
</dbReference>
<evidence type="ECO:0000313" key="2">
    <source>
        <dbReference type="EMBL" id="TKD53375.1"/>
    </source>
</evidence>
<comment type="caution">
    <text evidence="2">The sequence shown here is derived from an EMBL/GenBank/DDBJ whole genome shotgun (WGS) entry which is preliminary data.</text>
</comment>
<name>A0A4U1LA68_9SPHN</name>
<evidence type="ECO:0008006" key="4">
    <source>
        <dbReference type="Google" id="ProtNLM"/>
    </source>
</evidence>
<accession>A0A4U1LA68</accession>
<evidence type="ECO:0000313" key="3">
    <source>
        <dbReference type="Proteomes" id="UP000309138"/>
    </source>
</evidence>
<keyword evidence="1" id="KW-1133">Transmembrane helix</keyword>
<keyword evidence="3" id="KW-1185">Reference proteome</keyword>
<feature type="transmembrane region" description="Helical" evidence="1">
    <location>
        <begin position="64"/>
        <end position="85"/>
    </location>
</feature>
<organism evidence="2 3">
    <name type="scientific">Sphingomonas baiyangensis</name>
    <dbReference type="NCBI Taxonomy" id="2572576"/>
    <lineage>
        <taxon>Bacteria</taxon>
        <taxon>Pseudomonadati</taxon>
        <taxon>Pseudomonadota</taxon>
        <taxon>Alphaproteobacteria</taxon>
        <taxon>Sphingomonadales</taxon>
        <taxon>Sphingomonadaceae</taxon>
        <taxon>Sphingomonas</taxon>
    </lineage>
</organism>
<keyword evidence="1" id="KW-0812">Transmembrane</keyword>
<dbReference type="OrthoDB" id="8478645at2"/>
<evidence type="ECO:0000256" key="1">
    <source>
        <dbReference type="SAM" id="Phobius"/>
    </source>
</evidence>
<gene>
    <name evidence="2" type="ORF">FBR43_01975</name>
</gene>
<dbReference type="Proteomes" id="UP000309138">
    <property type="component" value="Unassembled WGS sequence"/>
</dbReference>
<reference evidence="2 3" key="1">
    <citation type="submission" date="2019-04" db="EMBL/GenBank/DDBJ databases">
        <authorList>
            <person name="Yang Y."/>
            <person name="Wei D."/>
        </authorList>
    </citation>
    <scope>NUCLEOTIDE SEQUENCE [LARGE SCALE GENOMIC DNA]</scope>
    <source>
        <strain evidence="2 3">L-1-4w-11</strain>
    </source>
</reference>
<protein>
    <recommendedName>
        <fullName evidence="4">DUF4129 domain-containing protein</fullName>
    </recommendedName>
</protein>
<dbReference type="AlphaFoldDB" id="A0A4U1LA68"/>
<keyword evidence="1" id="KW-0472">Membrane</keyword>